<keyword evidence="2" id="KW-0812">Transmembrane</keyword>
<feature type="transmembrane region" description="Helical" evidence="2">
    <location>
        <begin position="52"/>
        <end position="72"/>
    </location>
</feature>
<evidence type="ECO:0000256" key="2">
    <source>
        <dbReference type="SAM" id="Phobius"/>
    </source>
</evidence>
<dbReference type="EMBL" id="JX424622">
    <property type="protein sequence ID" value="AGH14067.1"/>
    <property type="molecule type" value="Genomic_DNA"/>
</dbReference>
<evidence type="ECO:0008006" key="4">
    <source>
        <dbReference type="Google" id="ProtNLM"/>
    </source>
</evidence>
<sequence>MKEDWTKQMKQKLEGHQMTPPAGLWEGISSEMHFEPDSTPKSTPKSVVMRRWYWAAAAVILAITGFFAFYHFDDSEPQMMANNEKTIATEATEKPLAPAEKPELLALTPIKKETVTKKVKQIETIVETNQQPAEDIYQQETTETKQESPEPQQEEPTETKILASSEKKQTYLPDITEPDVTSIKSDDIERWTLGLNGSSGLLMASNNYVNSMNSQSSYNNGHLALDENPNLSNYYNSALAFTTAQMIALPDVISKHHIPVRFGLSLQYQLNNQIALHSGISYTYLESEFIVPLYNNKSYTQKLKYLGIPLGASWKLWSSSGFNLYIAGSALVEKCISAEVSDDDINQRPWQFSLNVSAGAEYHVTRQFGLYLEPSLGYYFDDGTSVEHYYKEHPLAPSIQFGLRLHLK</sequence>
<organism evidence="3">
    <name type="scientific">Prevotella sp. Sc00033</name>
    <dbReference type="NCBI Taxonomy" id="1231729"/>
    <lineage>
        <taxon>Bacteria</taxon>
        <taxon>Pseudomonadati</taxon>
        <taxon>Bacteroidota</taxon>
        <taxon>Bacteroidia</taxon>
        <taxon>Bacteroidales</taxon>
        <taxon>Prevotellaceae</taxon>
        <taxon>Prevotella</taxon>
    </lineage>
</organism>
<name>W5QSX3_9BACT</name>
<feature type="region of interest" description="Disordered" evidence="1">
    <location>
        <begin position="130"/>
        <end position="169"/>
    </location>
</feature>
<evidence type="ECO:0000256" key="1">
    <source>
        <dbReference type="SAM" id="MobiDB-lite"/>
    </source>
</evidence>
<reference evidence="3" key="1">
    <citation type="journal article" date="2014" name="J. Ind. Microbiol. Biotechnol.">
        <title>Analysis of the bovine rumen microbiome reveals a diversity of Sus-like polysaccharide utilization loci from the bacterial phylum Bacteroidetes.</title>
        <authorList>
            <person name="Rosewarne C.P."/>
            <person name="Pope P.B."/>
            <person name="Cheung J.L."/>
            <person name="Morrison M."/>
        </authorList>
    </citation>
    <scope>NUCLEOTIDE SEQUENCE</scope>
    <source>
        <strain evidence="3">Sc00033</strain>
    </source>
</reference>
<keyword evidence="2" id="KW-0472">Membrane</keyword>
<dbReference type="Gene3D" id="2.40.160.20">
    <property type="match status" value="1"/>
</dbReference>
<dbReference type="InterPro" id="IPR011250">
    <property type="entry name" value="OMP/PagP_B-barrel"/>
</dbReference>
<evidence type="ECO:0000313" key="3">
    <source>
        <dbReference type="EMBL" id="AGH14067.1"/>
    </source>
</evidence>
<accession>W5QSX3</accession>
<keyword evidence="2" id="KW-1133">Transmembrane helix</keyword>
<dbReference type="SUPFAM" id="SSF56925">
    <property type="entry name" value="OMPA-like"/>
    <property type="match status" value="1"/>
</dbReference>
<dbReference type="AlphaFoldDB" id="W5QSX3"/>
<feature type="region of interest" description="Disordered" evidence="1">
    <location>
        <begin position="1"/>
        <end position="22"/>
    </location>
</feature>
<proteinExistence type="predicted"/>
<feature type="compositionally biased region" description="Basic and acidic residues" evidence="1">
    <location>
        <begin position="1"/>
        <end position="15"/>
    </location>
</feature>
<protein>
    <recommendedName>
        <fullName evidence="4">Outer membrane protein beta-barrel domain-containing protein</fullName>
    </recommendedName>
</protein>